<dbReference type="WBParaSite" id="Hba_04654">
    <property type="protein sequence ID" value="Hba_04654"/>
    <property type="gene ID" value="Hba_04654"/>
</dbReference>
<keyword evidence="1" id="KW-0472">Membrane</keyword>
<evidence type="ECO:0000313" key="3">
    <source>
        <dbReference type="WBParaSite" id="Hba_04654"/>
    </source>
</evidence>
<sequence>MTMKINQRKRIKIKRSGSIWLDCRLTWLVDNMTIVEYDGYTEMLEQLRGADRSGKVVAREYIENGEGVGALFTQSQLDGLYSSGNRVWKQCAIITIMLVTLLTGFEFEQFLFSLN</sequence>
<reference evidence="3" key="1">
    <citation type="submission" date="2016-11" db="UniProtKB">
        <authorList>
            <consortium name="WormBaseParasite"/>
        </authorList>
    </citation>
    <scope>IDENTIFICATION</scope>
</reference>
<dbReference type="AlphaFoldDB" id="A0A1I7WI22"/>
<dbReference type="Proteomes" id="UP000095283">
    <property type="component" value="Unplaced"/>
</dbReference>
<keyword evidence="2" id="KW-1185">Reference proteome</keyword>
<evidence type="ECO:0000313" key="2">
    <source>
        <dbReference type="Proteomes" id="UP000095283"/>
    </source>
</evidence>
<proteinExistence type="predicted"/>
<organism evidence="2 3">
    <name type="scientific">Heterorhabditis bacteriophora</name>
    <name type="common">Entomopathogenic nematode worm</name>
    <dbReference type="NCBI Taxonomy" id="37862"/>
    <lineage>
        <taxon>Eukaryota</taxon>
        <taxon>Metazoa</taxon>
        <taxon>Ecdysozoa</taxon>
        <taxon>Nematoda</taxon>
        <taxon>Chromadorea</taxon>
        <taxon>Rhabditida</taxon>
        <taxon>Rhabditina</taxon>
        <taxon>Rhabditomorpha</taxon>
        <taxon>Strongyloidea</taxon>
        <taxon>Heterorhabditidae</taxon>
        <taxon>Heterorhabditis</taxon>
    </lineage>
</organism>
<keyword evidence="1" id="KW-1133">Transmembrane helix</keyword>
<feature type="transmembrane region" description="Helical" evidence="1">
    <location>
        <begin position="91"/>
        <end position="112"/>
    </location>
</feature>
<name>A0A1I7WI22_HETBA</name>
<protein>
    <submittedName>
        <fullName evidence="3">DUF4178 domain-containing protein</fullName>
    </submittedName>
</protein>
<accession>A0A1I7WI22</accession>
<keyword evidence="1" id="KW-0812">Transmembrane</keyword>
<evidence type="ECO:0000256" key="1">
    <source>
        <dbReference type="SAM" id="Phobius"/>
    </source>
</evidence>